<protein>
    <submittedName>
        <fullName evidence="2">Lactate utilization protein C</fullName>
    </submittedName>
</protein>
<organism evidence="2 3">
    <name type="scientific">Cupriavidus malaysiensis</name>
    <dbReference type="NCBI Taxonomy" id="367825"/>
    <lineage>
        <taxon>Bacteria</taxon>
        <taxon>Pseudomonadati</taxon>
        <taxon>Pseudomonadota</taxon>
        <taxon>Betaproteobacteria</taxon>
        <taxon>Burkholderiales</taxon>
        <taxon>Burkholderiaceae</taxon>
        <taxon>Cupriavidus</taxon>
    </lineage>
</organism>
<evidence type="ECO:0000313" key="2">
    <source>
        <dbReference type="EMBL" id="AOZ08347.1"/>
    </source>
</evidence>
<accession>A0ABM6F9I4</accession>
<evidence type="ECO:0000259" key="1">
    <source>
        <dbReference type="Pfam" id="PF02589"/>
    </source>
</evidence>
<dbReference type="InterPro" id="IPR024185">
    <property type="entry name" value="FTHF_cligase-like_sf"/>
</dbReference>
<dbReference type="InterPro" id="IPR003741">
    <property type="entry name" value="LUD_dom"/>
</dbReference>
<dbReference type="SUPFAM" id="SSF100950">
    <property type="entry name" value="NagB/RpiA/CoA transferase-like"/>
    <property type="match status" value="1"/>
</dbReference>
<proteinExistence type="predicted"/>
<dbReference type="Pfam" id="PF02589">
    <property type="entry name" value="LUD_dom"/>
    <property type="match status" value="1"/>
</dbReference>
<reference evidence="2 3" key="1">
    <citation type="submission" date="2016-10" db="EMBL/GenBank/DDBJ databases">
        <title>Complete genome sequences of three Cupriavidus strains isolated from various Malaysian environments.</title>
        <authorList>
            <person name="Abdullah A.A.-A."/>
            <person name="Shafie N.A.H."/>
            <person name="Lau N.S."/>
        </authorList>
    </citation>
    <scope>NUCLEOTIDE SEQUENCE [LARGE SCALE GENOMIC DNA]</scope>
    <source>
        <strain evidence="2 3">USMAA1020</strain>
    </source>
</reference>
<dbReference type="Proteomes" id="UP000177515">
    <property type="component" value="Chromosome 2"/>
</dbReference>
<name>A0ABM6F9I4_9BURK</name>
<feature type="domain" description="LUD" evidence="1">
    <location>
        <begin position="100"/>
        <end position="246"/>
    </location>
</feature>
<dbReference type="PANTHER" id="PTHR43682:SF1">
    <property type="entry name" value="LACTATE UTILIZATION PROTEIN C"/>
    <property type="match status" value="1"/>
</dbReference>
<dbReference type="Gene3D" id="3.40.50.10420">
    <property type="entry name" value="NagB/RpiA/CoA transferase-like"/>
    <property type="match status" value="1"/>
</dbReference>
<keyword evidence="3" id="KW-1185">Reference proteome</keyword>
<sequence>MSAPAPTRNAQPGQGARERMLGRLRAARAEAQAGAAPATADAAGAQALSRRIDAHYAARRPALAPSTAALADTLQRALEASHAEVWRSDAVSWPGQLATRLAEAGVRRLLLDPAGSEGAALARALPPSVQARAYKQPLEAWKAELFDTIDAGFTVARSALAATGTLVLAPDAGSPRTVSLVPPLHVALVHARTLHADLHAAVQAERWADGMPTNLVMVSGPSKTSDIQQTLAYGAHGPRRLWVWIVDEAPAPATPQGEPQ</sequence>
<gene>
    <name evidence="2" type="ORF">BKK80_20425</name>
</gene>
<evidence type="ECO:0000313" key="3">
    <source>
        <dbReference type="Proteomes" id="UP000177515"/>
    </source>
</evidence>
<dbReference type="EMBL" id="CP017755">
    <property type="protein sequence ID" value="AOZ08347.1"/>
    <property type="molecule type" value="Genomic_DNA"/>
</dbReference>
<dbReference type="PANTHER" id="PTHR43682">
    <property type="entry name" value="LACTATE UTILIZATION PROTEIN C"/>
    <property type="match status" value="1"/>
</dbReference>
<dbReference type="InterPro" id="IPR037171">
    <property type="entry name" value="NagB/RpiA_transferase-like"/>
</dbReference>
<dbReference type="RefSeq" id="WP_071070997.1">
    <property type="nucleotide sequence ID" value="NZ_CP017755.1"/>
</dbReference>